<accession>A0A8E3B2E8</accession>
<dbReference type="Gene3D" id="3.40.50.2000">
    <property type="entry name" value="Glycogen Phosphorylase B"/>
    <property type="match status" value="2"/>
</dbReference>
<dbReference type="SUPFAM" id="SSF53756">
    <property type="entry name" value="UDP-Glycosyltransferase/glycogen phosphorylase"/>
    <property type="match status" value="1"/>
</dbReference>
<reference evidence="3 4" key="1">
    <citation type="submission" date="2018-05" db="EMBL/GenBank/DDBJ databases">
        <title>Genomic Encyclopedia of Type Strains, Phase IV (KMG-IV): sequencing the most valuable type-strain genomes for metagenomic binning, comparative biology and taxonomic classification.</title>
        <authorList>
            <person name="Goeker M."/>
        </authorList>
    </citation>
    <scope>NUCLEOTIDE SEQUENCE [LARGE SCALE GENOMIC DNA]</scope>
    <source>
        <strain evidence="3 4">DSM 2626</strain>
    </source>
</reference>
<dbReference type="GO" id="GO:0016757">
    <property type="term" value="F:glycosyltransferase activity"/>
    <property type="evidence" value="ECO:0007669"/>
    <property type="project" value="UniProtKB-ARBA"/>
</dbReference>
<dbReference type="EMBL" id="QGGH01000013">
    <property type="protein sequence ID" value="PWJ87928.1"/>
    <property type="molecule type" value="Genomic_DNA"/>
</dbReference>
<dbReference type="Pfam" id="PF13439">
    <property type="entry name" value="Glyco_transf_4"/>
    <property type="match status" value="1"/>
</dbReference>
<organism evidence="3 4">
    <name type="scientific">Rhizobium loti</name>
    <name type="common">Mesorhizobium loti</name>
    <dbReference type="NCBI Taxonomy" id="381"/>
    <lineage>
        <taxon>Bacteria</taxon>
        <taxon>Pseudomonadati</taxon>
        <taxon>Pseudomonadota</taxon>
        <taxon>Alphaproteobacteria</taxon>
        <taxon>Hyphomicrobiales</taxon>
        <taxon>Phyllobacteriaceae</taxon>
        <taxon>Mesorhizobium</taxon>
    </lineage>
</organism>
<evidence type="ECO:0000313" key="4">
    <source>
        <dbReference type="Proteomes" id="UP000245631"/>
    </source>
</evidence>
<dbReference type="PANTHER" id="PTHR12526">
    <property type="entry name" value="GLYCOSYLTRANSFERASE"/>
    <property type="match status" value="1"/>
</dbReference>
<feature type="region of interest" description="Disordered" evidence="1">
    <location>
        <begin position="384"/>
        <end position="412"/>
    </location>
</feature>
<keyword evidence="3" id="KW-0808">Transferase</keyword>
<dbReference type="InterPro" id="IPR028098">
    <property type="entry name" value="Glyco_trans_4-like_N"/>
</dbReference>
<dbReference type="Proteomes" id="UP000245631">
    <property type="component" value="Unassembled WGS sequence"/>
</dbReference>
<evidence type="ECO:0000256" key="1">
    <source>
        <dbReference type="SAM" id="MobiDB-lite"/>
    </source>
</evidence>
<dbReference type="Pfam" id="PF13692">
    <property type="entry name" value="Glyco_trans_1_4"/>
    <property type="match status" value="1"/>
</dbReference>
<evidence type="ECO:0000259" key="2">
    <source>
        <dbReference type="Pfam" id="PF13439"/>
    </source>
</evidence>
<sequence length="412" mass="45071">MFGEGGMSPHLVCVGGEDHLLRIPFLLSLRERGFRVTAVSSSDGAAFAPHGIAHHQLSFDRFASGSAEWGTLRAVRKLLLEIRPDIVQSFDTKPNLLTPIAVRGQLPVIRTINGLGWTFSSLEPRALALRPIFCCLQGLASIWTAATVFQNRDDQAFFARYRLVGRGKGRLVHSSGIDADAFANARDRGPSATAMREELGLQSAEIVIFVGRLTRQKGIPTLLEAVPRVLRERPNARFVLVGPWQSEGPFAVTKADIDRYAPYAIALGPRRDVPALLGMADLFAFPTQYREGVPRVLLEAGLAGLPIVASRMPGCNDVVEDGWNGYLVPPRDVAALSSRIIEVLSDRAHAKLMGGRSIGFVREQFALSRVVDQYCDLYESVLDGRTPGKPSHSPPAISMTQEASRRLDEARQ</sequence>
<comment type="caution">
    <text evidence="3">The sequence shown here is derived from an EMBL/GenBank/DDBJ whole genome shotgun (WGS) entry which is preliminary data.</text>
</comment>
<evidence type="ECO:0000313" key="3">
    <source>
        <dbReference type="EMBL" id="PWJ87928.1"/>
    </source>
</evidence>
<feature type="compositionally biased region" description="Basic and acidic residues" evidence="1">
    <location>
        <begin position="403"/>
        <end position="412"/>
    </location>
</feature>
<feature type="domain" description="Glycosyltransferase subfamily 4-like N-terminal" evidence="2">
    <location>
        <begin position="29"/>
        <end position="116"/>
    </location>
</feature>
<protein>
    <submittedName>
        <fullName evidence="3">Glycosyltransferase involved in cell wall biosynthesis</fullName>
    </submittedName>
</protein>
<dbReference type="AlphaFoldDB" id="A0A8E3B2E8"/>
<gene>
    <name evidence="3" type="ORF">C8D77_11317</name>
</gene>
<proteinExistence type="predicted"/>
<name>A0A8E3B2E8_RHILI</name>